<dbReference type="NCBIfam" id="NF000595">
    <property type="entry name" value="PRK00015.1-3"/>
    <property type="match status" value="1"/>
</dbReference>
<comment type="subcellular location">
    <subcellularLocation>
        <location evidence="4 14">Cytoplasm</location>
    </subcellularLocation>
</comment>
<feature type="binding site" evidence="14 15">
    <location>
        <position position="17"/>
    </location>
    <ligand>
        <name>a divalent metal cation</name>
        <dbReference type="ChEBI" id="CHEBI:60240"/>
    </ligand>
</feature>
<evidence type="ECO:0000256" key="7">
    <source>
        <dbReference type="ARBA" id="ARBA00019179"/>
    </source>
</evidence>
<evidence type="ECO:0000256" key="11">
    <source>
        <dbReference type="ARBA" id="ARBA00022759"/>
    </source>
</evidence>
<feature type="binding site" evidence="14 15">
    <location>
        <position position="18"/>
    </location>
    <ligand>
        <name>a divalent metal cation</name>
        <dbReference type="ChEBI" id="CHEBI:60240"/>
    </ligand>
</feature>
<dbReference type="InterPro" id="IPR024567">
    <property type="entry name" value="RNase_HII/HIII_dom"/>
</dbReference>
<organism evidence="18 19">
    <name type="scientific">Biomaibacter acetigenes</name>
    <dbReference type="NCBI Taxonomy" id="2316383"/>
    <lineage>
        <taxon>Bacteria</taxon>
        <taxon>Bacillati</taxon>
        <taxon>Bacillota</taxon>
        <taxon>Clostridia</taxon>
        <taxon>Thermosediminibacterales</taxon>
        <taxon>Tepidanaerobacteraceae</taxon>
        <taxon>Biomaibacter</taxon>
    </lineage>
</organism>
<protein>
    <recommendedName>
        <fullName evidence="7 14">Ribonuclease HII</fullName>
        <shortName evidence="14">RNase HII</shortName>
        <ecNumber evidence="6 14">3.1.26.4</ecNumber>
    </recommendedName>
</protein>
<name>A0A3G2R9R3_9FIRM</name>
<dbReference type="PROSITE" id="PS51975">
    <property type="entry name" value="RNASE_H_2"/>
    <property type="match status" value="1"/>
</dbReference>
<evidence type="ECO:0000313" key="18">
    <source>
        <dbReference type="EMBL" id="AYO32232.1"/>
    </source>
</evidence>
<evidence type="ECO:0000256" key="8">
    <source>
        <dbReference type="ARBA" id="ARBA00022490"/>
    </source>
</evidence>
<dbReference type="HAMAP" id="MF_00052_B">
    <property type="entry name" value="RNase_HII_B"/>
    <property type="match status" value="1"/>
</dbReference>
<evidence type="ECO:0000256" key="9">
    <source>
        <dbReference type="ARBA" id="ARBA00022722"/>
    </source>
</evidence>
<dbReference type="CDD" id="cd07182">
    <property type="entry name" value="RNase_HII_bacteria_HII_like"/>
    <property type="match status" value="1"/>
</dbReference>
<reference evidence="18 19" key="1">
    <citation type="submission" date="2018-10" db="EMBL/GenBank/DDBJ databases">
        <authorList>
            <person name="Zhang X."/>
        </authorList>
    </citation>
    <scope>NUCLEOTIDE SEQUENCE [LARGE SCALE GENOMIC DNA]</scope>
    <source>
        <strain evidence="18 19">SK-G1</strain>
    </source>
</reference>
<accession>A0A3G2R9R3</accession>
<dbReference type="Pfam" id="PF01351">
    <property type="entry name" value="RNase_HII"/>
    <property type="match status" value="1"/>
</dbReference>
<dbReference type="GO" id="GO:0005737">
    <property type="term" value="C:cytoplasm"/>
    <property type="evidence" value="ECO:0007669"/>
    <property type="project" value="UniProtKB-SubCell"/>
</dbReference>
<dbReference type="GO" id="GO:0032299">
    <property type="term" value="C:ribonuclease H2 complex"/>
    <property type="evidence" value="ECO:0007669"/>
    <property type="project" value="TreeGrafter"/>
</dbReference>
<comment type="function">
    <text evidence="3 14 16">Endonuclease that specifically degrades the RNA of RNA-DNA hybrids.</text>
</comment>
<evidence type="ECO:0000256" key="5">
    <source>
        <dbReference type="ARBA" id="ARBA00007383"/>
    </source>
</evidence>
<feature type="domain" description="RNase H type-2" evidence="17">
    <location>
        <begin position="11"/>
        <end position="195"/>
    </location>
</feature>
<dbReference type="GO" id="GO:0004523">
    <property type="term" value="F:RNA-DNA hybrid ribonuclease activity"/>
    <property type="evidence" value="ECO:0007669"/>
    <property type="project" value="UniProtKB-UniRule"/>
</dbReference>
<evidence type="ECO:0000256" key="6">
    <source>
        <dbReference type="ARBA" id="ARBA00012180"/>
    </source>
</evidence>
<keyword evidence="19" id="KW-1185">Reference proteome</keyword>
<evidence type="ECO:0000259" key="17">
    <source>
        <dbReference type="PROSITE" id="PS51975"/>
    </source>
</evidence>
<evidence type="ECO:0000256" key="10">
    <source>
        <dbReference type="ARBA" id="ARBA00022723"/>
    </source>
</evidence>
<sequence length="195" mass="21560">MERNLRQKGHVLIAGVDEAGRGPLAGPVVAGAVILEPDTTIIDLKDSKLLSEKKREAVYKEVIKVAVSYAFDVVDQEYIDEHNILNATLHAMKRAVEKLGAKPDFILVDALKIPGIDIPQQAVIHGDNLCACIAAASVIAKVERDRIMKGYDKIYPQYGFSRNKGYGTKEHVNSIKKYGFCPIHRKSFSIKGLEM</sequence>
<dbReference type="GO" id="GO:0006298">
    <property type="term" value="P:mismatch repair"/>
    <property type="evidence" value="ECO:0007669"/>
    <property type="project" value="TreeGrafter"/>
</dbReference>
<comment type="similarity">
    <text evidence="5 14 16">Belongs to the RNase HII family.</text>
</comment>
<dbReference type="Gene3D" id="3.30.420.10">
    <property type="entry name" value="Ribonuclease H-like superfamily/Ribonuclease H"/>
    <property type="match status" value="1"/>
</dbReference>
<keyword evidence="10 14" id="KW-0479">Metal-binding</keyword>
<comment type="catalytic activity">
    <reaction evidence="1 14 15 16">
        <text>Endonucleolytic cleavage to 5'-phosphomonoester.</text>
        <dbReference type="EC" id="3.1.26.4"/>
    </reaction>
</comment>
<evidence type="ECO:0000256" key="12">
    <source>
        <dbReference type="ARBA" id="ARBA00022801"/>
    </source>
</evidence>
<comment type="cofactor">
    <cofactor evidence="14 15">
        <name>Mn(2+)</name>
        <dbReference type="ChEBI" id="CHEBI:29035"/>
    </cofactor>
    <cofactor evidence="14 15">
        <name>Mg(2+)</name>
        <dbReference type="ChEBI" id="CHEBI:18420"/>
    </cofactor>
    <text evidence="14 15">Manganese or magnesium. Binds 1 divalent metal ion per monomer in the absence of substrate. May bind a second metal ion after substrate binding.</text>
</comment>
<feature type="binding site" evidence="14 15">
    <location>
        <position position="109"/>
    </location>
    <ligand>
        <name>a divalent metal cation</name>
        <dbReference type="ChEBI" id="CHEBI:60240"/>
    </ligand>
</feature>
<evidence type="ECO:0000256" key="3">
    <source>
        <dbReference type="ARBA" id="ARBA00004065"/>
    </source>
</evidence>
<dbReference type="InterPro" id="IPR001352">
    <property type="entry name" value="RNase_HII/HIII"/>
</dbReference>
<evidence type="ECO:0000256" key="1">
    <source>
        <dbReference type="ARBA" id="ARBA00000077"/>
    </source>
</evidence>
<dbReference type="NCBIfam" id="NF000594">
    <property type="entry name" value="PRK00015.1-1"/>
    <property type="match status" value="1"/>
</dbReference>
<keyword evidence="8 14" id="KW-0963">Cytoplasm</keyword>
<gene>
    <name evidence="14" type="primary">rnhB</name>
    <name evidence="18" type="ORF">D2962_07225</name>
</gene>
<dbReference type="PANTHER" id="PTHR10954:SF18">
    <property type="entry name" value="RIBONUCLEASE HII"/>
    <property type="match status" value="1"/>
</dbReference>
<keyword evidence="11 14" id="KW-0255">Endonuclease</keyword>
<dbReference type="InterPro" id="IPR022898">
    <property type="entry name" value="RNase_HII"/>
</dbReference>
<dbReference type="InterPro" id="IPR036397">
    <property type="entry name" value="RNaseH_sf"/>
</dbReference>
<dbReference type="GO" id="GO:0003723">
    <property type="term" value="F:RNA binding"/>
    <property type="evidence" value="ECO:0007669"/>
    <property type="project" value="UniProtKB-UniRule"/>
</dbReference>
<dbReference type="Proteomes" id="UP000280960">
    <property type="component" value="Chromosome"/>
</dbReference>
<dbReference type="InterPro" id="IPR012337">
    <property type="entry name" value="RNaseH-like_sf"/>
</dbReference>
<dbReference type="EC" id="3.1.26.4" evidence="6 14"/>
<dbReference type="EMBL" id="CP033169">
    <property type="protein sequence ID" value="AYO32232.1"/>
    <property type="molecule type" value="Genomic_DNA"/>
</dbReference>
<dbReference type="FunFam" id="3.30.420.10:FF:000006">
    <property type="entry name" value="Ribonuclease HII"/>
    <property type="match status" value="1"/>
</dbReference>
<evidence type="ECO:0000256" key="14">
    <source>
        <dbReference type="HAMAP-Rule" id="MF_00052"/>
    </source>
</evidence>
<evidence type="ECO:0000256" key="4">
    <source>
        <dbReference type="ARBA" id="ARBA00004496"/>
    </source>
</evidence>
<dbReference type="GO" id="GO:0030145">
    <property type="term" value="F:manganese ion binding"/>
    <property type="evidence" value="ECO:0007669"/>
    <property type="project" value="UniProtKB-UniRule"/>
</dbReference>
<keyword evidence="9 14" id="KW-0540">Nuclease</keyword>
<dbReference type="SUPFAM" id="SSF53098">
    <property type="entry name" value="Ribonuclease H-like"/>
    <property type="match status" value="1"/>
</dbReference>
<evidence type="ECO:0000313" key="19">
    <source>
        <dbReference type="Proteomes" id="UP000280960"/>
    </source>
</evidence>
<evidence type="ECO:0000256" key="2">
    <source>
        <dbReference type="ARBA" id="ARBA00001946"/>
    </source>
</evidence>
<dbReference type="KEGG" id="bacg:D2962_07225"/>
<keyword evidence="12 14" id="KW-0378">Hydrolase</keyword>
<evidence type="ECO:0000256" key="15">
    <source>
        <dbReference type="PROSITE-ProRule" id="PRU01319"/>
    </source>
</evidence>
<evidence type="ECO:0000256" key="13">
    <source>
        <dbReference type="ARBA" id="ARBA00023211"/>
    </source>
</evidence>
<dbReference type="PANTHER" id="PTHR10954">
    <property type="entry name" value="RIBONUCLEASE H2 SUBUNIT A"/>
    <property type="match status" value="1"/>
</dbReference>
<dbReference type="GO" id="GO:0043137">
    <property type="term" value="P:DNA replication, removal of RNA primer"/>
    <property type="evidence" value="ECO:0007669"/>
    <property type="project" value="TreeGrafter"/>
</dbReference>
<dbReference type="AlphaFoldDB" id="A0A3G2R9R3"/>
<proteinExistence type="inferred from homology"/>
<comment type="cofactor">
    <cofactor evidence="2">
        <name>Mg(2+)</name>
        <dbReference type="ChEBI" id="CHEBI:18420"/>
    </cofactor>
</comment>
<keyword evidence="13 14" id="KW-0464">Manganese</keyword>
<evidence type="ECO:0000256" key="16">
    <source>
        <dbReference type="RuleBase" id="RU003515"/>
    </source>
</evidence>